<dbReference type="GO" id="GO:0004222">
    <property type="term" value="F:metalloendopeptidase activity"/>
    <property type="evidence" value="ECO:0007669"/>
    <property type="project" value="TreeGrafter"/>
</dbReference>
<dbReference type="eggNOG" id="COG4942">
    <property type="taxonomic scope" value="Bacteria"/>
</dbReference>
<dbReference type="Proteomes" id="UP000001349">
    <property type="component" value="Chromosome"/>
</dbReference>
<dbReference type="Gene3D" id="2.70.70.10">
    <property type="entry name" value="Glucose Permease (Domain IIA)"/>
    <property type="match status" value="1"/>
</dbReference>
<dbReference type="InterPro" id="IPR016047">
    <property type="entry name" value="M23ase_b-sheet_dom"/>
</dbReference>
<evidence type="ECO:0000313" key="3">
    <source>
        <dbReference type="Proteomes" id="UP000001349"/>
    </source>
</evidence>
<dbReference type="AlphaFoldDB" id="B8I869"/>
<dbReference type="CDD" id="cd12797">
    <property type="entry name" value="M23_peptidase"/>
    <property type="match status" value="1"/>
</dbReference>
<proteinExistence type="predicted"/>
<accession>B8I869</accession>
<dbReference type="HOGENOM" id="CLU_029425_2_4_9"/>
<dbReference type="InterPro" id="IPR050570">
    <property type="entry name" value="Cell_wall_metabolism_enzyme"/>
</dbReference>
<reference evidence="2 3" key="1">
    <citation type="submission" date="2009-01" db="EMBL/GenBank/DDBJ databases">
        <title>Complete sequence of Clostridium cellulolyticum H10.</title>
        <authorList>
            <consortium name="US DOE Joint Genome Institute"/>
            <person name="Lucas S."/>
            <person name="Copeland A."/>
            <person name="Lapidus A."/>
            <person name="Glavina del Rio T."/>
            <person name="Dalin E."/>
            <person name="Tice H."/>
            <person name="Bruce D."/>
            <person name="Goodwin L."/>
            <person name="Pitluck S."/>
            <person name="Chertkov O."/>
            <person name="Saunders E."/>
            <person name="Brettin T."/>
            <person name="Detter J.C."/>
            <person name="Han C."/>
            <person name="Larimer F."/>
            <person name="Land M."/>
            <person name="Hauser L."/>
            <person name="Kyrpides N."/>
            <person name="Ivanova N."/>
            <person name="Zhou J."/>
            <person name="Richardson P."/>
        </authorList>
    </citation>
    <scope>NUCLEOTIDE SEQUENCE [LARGE SCALE GENOMIC DNA]</scope>
    <source>
        <strain evidence="3">ATCC 35319 / DSM 5812 / JCM 6584 / H10</strain>
    </source>
</reference>
<organism evidence="2 3">
    <name type="scientific">Ruminiclostridium cellulolyticum (strain ATCC 35319 / DSM 5812 / JCM 6584 / H10)</name>
    <name type="common">Clostridium cellulolyticum</name>
    <dbReference type="NCBI Taxonomy" id="394503"/>
    <lineage>
        <taxon>Bacteria</taxon>
        <taxon>Bacillati</taxon>
        <taxon>Bacillota</taxon>
        <taxon>Clostridia</taxon>
        <taxon>Eubacteriales</taxon>
        <taxon>Oscillospiraceae</taxon>
        <taxon>Ruminiclostridium</taxon>
    </lineage>
</organism>
<dbReference type="SUPFAM" id="SSF51261">
    <property type="entry name" value="Duplicated hybrid motif"/>
    <property type="match status" value="1"/>
</dbReference>
<gene>
    <name evidence="2" type="ordered locus">Ccel_2875</name>
</gene>
<evidence type="ECO:0000313" key="2">
    <source>
        <dbReference type="EMBL" id="ACL77169.1"/>
    </source>
</evidence>
<evidence type="ECO:0000259" key="1">
    <source>
        <dbReference type="Pfam" id="PF01551"/>
    </source>
</evidence>
<dbReference type="PANTHER" id="PTHR21666">
    <property type="entry name" value="PEPTIDASE-RELATED"/>
    <property type="match status" value="1"/>
</dbReference>
<dbReference type="EMBL" id="CP001348">
    <property type="protein sequence ID" value="ACL77169.1"/>
    <property type="molecule type" value="Genomic_DNA"/>
</dbReference>
<dbReference type="Pfam" id="PF01551">
    <property type="entry name" value="Peptidase_M23"/>
    <property type="match status" value="1"/>
</dbReference>
<dbReference type="STRING" id="394503.Ccel_2875"/>
<keyword evidence="3" id="KW-1185">Reference proteome</keyword>
<feature type="domain" description="M23ase beta-sheet core" evidence="1">
    <location>
        <begin position="177"/>
        <end position="271"/>
    </location>
</feature>
<protein>
    <submittedName>
        <fullName evidence="2">Peptidase M23</fullName>
    </submittedName>
</protein>
<dbReference type="KEGG" id="cce:Ccel_2875"/>
<dbReference type="OrthoDB" id="9809488at2"/>
<dbReference type="PANTHER" id="PTHR21666:SF270">
    <property type="entry name" value="MUREIN HYDROLASE ACTIVATOR ENVC"/>
    <property type="match status" value="1"/>
</dbReference>
<dbReference type="InterPro" id="IPR011055">
    <property type="entry name" value="Dup_hybrid_motif"/>
</dbReference>
<sequence precursor="true">MRKIFKPAWCLLIIMFLLLSVVYLLSAKSVRLEKANNVLGEQVQEMSKTLTEQNKALEANRELITIFQSDQTTFKTRLQEFANTYTQITGSYVRKPSRGTVMKSANNTIEDIIKLNNLVKNLNTAFSSNNKLSQELEKTNTELEEFVAALPTFIPATGKITSPFGMRNHPITHIRTSHKGVDIDADIGDPIMASGSGKVIYAGYSSGYGRHIIIDHDNGFKTIYGHSSKLLVNKGKTVKKGQKIALVGSTGRSTGPHLHFEIRISDIAVDPIKYIEFKPSIR</sequence>
<dbReference type="FunFam" id="2.70.70.10:FF:000006">
    <property type="entry name" value="M23 family peptidase"/>
    <property type="match status" value="1"/>
</dbReference>
<dbReference type="RefSeq" id="WP_015926237.1">
    <property type="nucleotide sequence ID" value="NC_011898.1"/>
</dbReference>
<name>B8I869_RUMCH</name>